<name>A0ABQ9D3M0_9PASS</name>
<dbReference type="Pfam" id="PF16920">
    <property type="entry name" value="LRRCT_2"/>
    <property type="match status" value="1"/>
</dbReference>
<dbReference type="SMART" id="SM00082">
    <property type="entry name" value="LRRCT"/>
    <property type="match status" value="1"/>
</dbReference>
<proteinExistence type="predicted"/>
<feature type="domain" description="LRRCT" evidence="3">
    <location>
        <begin position="109"/>
        <end position="156"/>
    </location>
</feature>
<dbReference type="PROSITE" id="PS51450">
    <property type="entry name" value="LRR"/>
    <property type="match status" value="1"/>
</dbReference>
<dbReference type="EMBL" id="WHWB01034082">
    <property type="protein sequence ID" value="KAJ7414219.1"/>
    <property type="molecule type" value="Genomic_DNA"/>
</dbReference>
<comment type="caution">
    <text evidence="4">The sequence shown here is derived from an EMBL/GenBank/DDBJ whole genome shotgun (WGS) entry which is preliminary data.</text>
</comment>
<keyword evidence="5" id="KW-1185">Reference proteome</keyword>
<gene>
    <name evidence="4" type="ORF">WISP_85336</name>
</gene>
<dbReference type="InterPro" id="IPR001611">
    <property type="entry name" value="Leu-rich_rpt"/>
</dbReference>
<dbReference type="InterPro" id="IPR000483">
    <property type="entry name" value="Cys-rich_flank_reg_C"/>
</dbReference>
<dbReference type="Pfam" id="PF13855">
    <property type="entry name" value="LRR_8"/>
    <property type="match status" value="1"/>
</dbReference>
<accession>A0ABQ9D3M0</accession>
<reference evidence="4" key="1">
    <citation type="submission" date="2019-10" db="EMBL/GenBank/DDBJ databases">
        <authorList>
            <person name="Soares A.E.R."/>
            <person name="Aleixo A."/>
            <person name="Schneider P."/>
            <person name="Miyaki C.Y."/>
            <person name="Schneider M.P."/>
            <person name="Mello C."/>
            <person name="Vasconcelos A.T.R."/>
        </authorList>
    </citation>
    <scope>NUCLEOTIDE SEQUENCE</scope>
    <source>
        <tissue evidence="4">Muscle</tissue>
    </source>
</reference>
<dbReference type="InterPro" id="IPR031635">
    <property type="entry name" value="NTRK_LRRCT"/>
</dbReference>
<evidence type="ECO:0000259" key="3">
    <source>
        <dbReference type="SMART" id="SM00082"/>
    </source>
</evidence>
<evidence type="ECO:0000256" key="2">
    <source>
        <dbReference type="ARBA" id="ARBA00022729"/>
    </source>
</evidence>
<dbReference type="SUPFAM" id="SSF52058">
    <property type="entry name" value="L domain-like"/>
    <property type="match status" value="1"/>
</dbReference>
<protein>
    <recommendedName>
        <fullName evidence="3">LRRCT domain-containing protein</fullName>
    </recommendedName>
</protein>
<dbReference type="InterPro" id="IPR032675">
    <property type="entry name" value="LRR_dom_sf"/>
</dbReference>
<dbReference type="Gene3D" id="3.80.10.10">
    <property type="entry name" value="Ribonuclease Inhibitor"/>
    <property type="match status" value="1"/>
</dbReference>
<keyword evidence="2" id="KW-0732">Signal</keyword>
<sequence length="166" mass="19078">MYKEKTERQTQDACLCNVVTEHFPRIKLAYYSYIANQGKLESINDNEVGYYVGLRNLTVVDSGLRFLSHQAFVKNVNLQYINLSGNKFSSLSKKPFRHLGLSDLILVNNPFKCSCEIMWIKKFQEAKFSTETQDLYCMDDNNKKTALLDMKVPNCDTSFLAIGHVL</sequence>
<evidence type="ECO:0000313" key="5">
    <source>
        <dbReference type="Proteomes" id="UP001145742"/>
    </source>
</evidence>
<keyword evidence="1" id="KW-0433">Leucine-rich repeat</keyword>
<dbReference type="Proteomes" id="UP001145742">
    <property type="component" value="Unassembled WGS sequence"/>
</dbReference>
<evidence type="ECO:0000256" key="1">
    <source>
        <dbReference type="ARBA" id="ARBA00022614"/>
    </source>
</evidence>
<organism evidence="4 5">
    <name type="scientific">Willisornis vidua</name>
    <name type="common">Xingu scale-backed antbird</name>
    <dbReference type="NCBI Taxonomy" id="1566151"/>
    <lineage>
        <taxon>Eukaryota</taxon>
        <taxon>Metazoa</taxon>
        <taxon>Chordata</taxon>
        <taxon>Craniata</taxon>
        <taxon>Vertebrata</taxon>
        <taxon>Euteleostomi</taxon>
        <taxon>Archelosauria</taxon>
        <taxon>Archosauria</taxon>
        <taxon>Dinosauria</taxon>
        <taxon>Saurischia</taxon>
        <taxon>Theropoda</taxon>
        <taxon>Coelurosauria</taxon>
        <taxon>Aves</taxon>
        <taxon>Neognathae</taxon>
        <taxon>Neoaves</taxon>
        <taxon>Telluraves</taxon>
        <taxon>Australaves</taxon>
        <taxon>Passeriformes</taxon>
        <taxon>Thamnophilidae</taxon>
        <taxon>Willisornis</taxon>
    </lineage>
</organism>
<evidence type="ECO:0000313" key="4">
    <source>
        <dbReference type="EMBL" id="KAJ7414219.1"/>
    </source>
</evidence>